<reference evidence="11 12" key="1">
    <citation type="journal article" date="2023" name="BMC Biotechnol.">
        <title>Vitis rotundifolia cv Carlos genome sequencing.</title>
        <authorList>
            <person name="Huff M."/>
            <person name="Hulse-Kemp A."/>
            <person name="Scheffler B."/>
            <person name="Youngblood R."/>
            <person name="Simpson S."/>
            <person name="Babiker E."/>
            <person name="Staton M."/>
        </authorList>
    </citation>
    <scope>NUCLEOTIDE SEQUENCE [LARGE SCALE GENOMIC DNA]</scope>
    <source>
        <tissue evidence="11">Leaf</tissue>
    </source>
</reference>
<evidence type="ECO:0000256" key="5">
    <source>
        <dbReference type="ARBA" id="ARBA00023043"/>
    </source>
</evidence>
<evidence type="ECO:0000256" key="1">
    <source>
        <dbReference type="ARBA" id="ARBA00004141"/>
    </source>
</evidence>
<evidence type="ECO:0000313" key="12">
    <source>
        <dbReference type="Proteomes" id="UP001168098"/>
    </source>
</evidence>
<name>A0AA38YLS6_VITRO</name>
<dbReference type="Gene3D" id="1.25.40.20">
    <property type="entry name" value="Ankyrin repeat-containing domain"/>
    <property type="match status" value="3"/>
</dbReference>
<proteinExistence type="predicted"/>
<dbReference type="Proteomes" id="UP001168098">
    <property type="component" value="Unassembled WGS sequence"/>
</dbReference>
<evidence type="ECO:0000256" key="6">
    <source>
        <dbReference type="ARBA" id="ARBA00023136"/>
    </source>
</evidence>
<keyword evidence="2 9" id="KW-0812">Transmembrane</keyword>
<dbReference type="Pfam" id="PF13962">
    <property type="entry name" value="PGG"/>
    <property type="match status" value="1"/>
</dbReference>
<feature type="transmembrane region" description="Helical" evidence="9">
    <location>
        <begin position="522"/>
        <end position="545"/>
    </location>
</feature>
<feature type="repeat" description="ANK" evidence="7">
    <location>
        <begin position="111"/>
        <end position="143"/>
    </location>
</feature>
<keyword evidence="4 9" id="KW-1133">Transmembrane helix</keyword>
<dbReference type="SMART" id="SM00248">
    <property type="entry name" value="ANK"/>
    <property type="match status" value="7"/>
</dbReference>
<dbReference type="SUPFAM" id="SSF48403">
    <property type="entry name" value="Ankyrin repeat"/>
    <property type="match status" value="1"/>
</dbReference>
<dbReference type="PANTHER" id="PTHR24186">
    <property type="entry name" value="PROTEIN PHOSPHATASE 1 REGULATORY SUBUNIT"/>
    <property type="match status" value="1"/>
</dbReference>
<dbReference type="InterPro" id="IPR002110">
    <property type="entry name" value="Ankyrin_rpt"/>
</dbReference>
<feature type="repeat" description="ANK" evidence="7">
    <location>
        <begin position="302"/>
        <end position="324"/>
    </location>
</feature>
<feature type="domain" description="PGG" evidence="10">
    <location>
        <begin position="456"/>
        <end position="582"/>
    </location>
</feature>
<dbReference type="FunFam" id="1.25.40.20:FF:000911">
    <property type="entry name" value="Uncharacterized protein"/>
    <property type="match status" value="1"/>
</dbReference>
<feature type="region of interest" description="Disordered" evidence="8">
    <location>
        <begin position="430"/>
        <end position="456"/>
    </location>
</feature>
<evidence type="ECO:0000256" key="8">
    <source>
        <dbReference type="SAM" id="MobiDB-lite"/>
    </source>
</evidence>
<sequence>MADPTTSSLNLSTESSQIGAEDAREIQITNQAAAEAGNLTKITIMDPTLYMAAEDGDTDVLKARKEDIQLKLTPKKNTVLHVAAQFGQAECVKWILQLGSPSSLLQQPNEKGDTALHLAAREGHLTVVKNLIDAAKKLGEGDAERGAAADCMVMLRMINNDKDTALHEAVRNHHPEVVKLLIQEDPHFTYGANAEGNTPLYIAAEWGFGNLVKMILDNCSSPAHSGIKGRTALHAAVILKDQAMTQKILEWKPDLTKELDENGWSPLHFAAYVGCGPTIVRQLLEKSDTYVVYLGVEDHEIGNRTALHIAASRGHVDIVKLLVSSFPDCCEKVDDKGNNVLHLIMPKKIFVTSGLSNIPRLRVRGLMNEKNAEGKTPLHLLHNSPSPKGVNYFPPPEPMFTSILDTFVRLRRRSPSFRVSIRPLGSLEVKEDIDSSKSKGSEEISESKESEEISESKKTMKSHMIVAALIATVTFAAGFTLPGGYIPDKGDTQGMAVLSLPTNGTKGKDRDMAIAASQKFRIFVVADSIAMIVSLCAIGIYFFAAFPFYKKEAVWAFLLYGHALTMVAMGAMVFAFVAGLQAVLHPSPFLEDATQFIILPVFLLLFLVPGLLITLTTIPDVARKKIVGLSH</sequence>
<evidence type="ECO:0000256" key="3">
    <source>
        <dbReference type="ARBA" id="ARBA00022737"/>
    </source>
</evidence>
<feature type="transmembrane region" description="Helical" evidence="9">
    <location>
        <begin position="596"/>
        <end position="615"/>
    </location>
</feature>
<dbReference type="Pfam" id="PF12796">
    <property type="entry name" value="Ank_2"/>
    <property type="match status" value="3"/>
</dbReference>
<dbReference type="InterPro" id="IPR026961">
    <property type="entry name" value="PGG_dom"/>
</dbReference>
<keyword evidence="5 7" id="KW-0040">ANK repeat</keyword>
<feature type="repeat" description="ANK" evidence="7">
    <location>
        <begin position="161"/>
        <end position="183"/>
    </location>
</feature>
<dbReference type="AlphaFoldDB" id="A0AA38YLS6"/>
<feature type="repeat" description="ANK" evidence="7">
    <location>
        <begin position="75"/>
        <end position="107"/>
    </location>
</feature>
<dbReference type="PROSITE" id="PS50297">
    <property type="entry name" value="ANK_REP_REGION"/>
    <property type="match status" value="3"/>
</dbReference>
<comment type="subcellular location">
    <subcellularLocation>
        <location evidence="1">Membrane</location>
        <topology evidence="1">Multi-pass membrane protein</topology>
    </subcellularLocation>
</comment>
<dbReference type="Pfam" id="PF00023">
    <property type="entry name" value="Ank"/>
    <property type="match status" value="1"/>
</dbReference>
<dbReference type="EMBL" id="JARBHA010000019">
    <property type="protein sequence ID" value="KAJ9672811.1"/>
    <property type="molecule type" value="Genomic_DNA"/>
</dbReference>
<evidence type="ECO:0000259" key="10">
    <source>
        <dbReference type="Pfam" id="PF13962"/>
    </source>
</evidence>
<feature type="compositionally biased region" description="Low complexity" evidence="8">
    <location>
        <begin position="1"/>
        <end position="16"/>
    </location>
</feature>
<dbReference type="InterPro" id="IPR036770">
    <property type="entry name" value="Ankyrin_rpt-contain_sf"/>
</dbReference>
<keyword evidence="6 9" id="KW-0472">Membrane</keyword>
<feature type="transmembrane region" description="Helical" evidence="9">
    <location>
        <begin position="464"/>
        <end position="486"/>
    </location>
</feature>
<protein>
    <recommendedName>
        <fullName evidence="10">PGG domain-containing protein</fullName>
    </recommendedName>
</protein>
<organism evidence="11 12">
    <name type="scientific">Vitis rotundifolia</name>
    <name type="common">Muscadine grape</name>
    <dbReference type="NCBI Taxonomy" id="103349"/>
    <lineage>
        <taxon>Eukaryota</taxon>
        <taxon>Viridiplantae</taxon>
        <taxon>Streptophyta</taxon>
        <taxon>Embryophyta</taxon>
        <taxon>Tracheophyta</taxon>
        <taxon>Spermatophyta</taxon>
        <taxon>Magnoliopsida</taxon>
        <taxon>eudicotyledons</taxon>
        <taxon>Gunneridae</taxon>
        <taxon>Pentapetalae</taxon>
        <taxon>rosids</taxon>
        <taxon>Vitales</taxon>
        <taxon>Vitaceae</taxon>
        <taxon>Viteae</taxon>
        <taxon>Vitis</taxon>
    </lineage>
</organism>
<dbReference type="GO" id="GO:0005886">
    <property type="term" value="C:plasma membrane"/>
    <property type="evidence" value="ECO:0007669"/>
    <property type="project" value="TreeGrafter"/>
</dbReference>
<evidence type="ECO:0000256" key="9">
    <source>
        <dbReference type="SAM" id="Phobius"/>
    </source>
</evidence>
<accession>A0AA38YLS6</accession>
<evidence type="ECO:0000256" key="2">
    <source>
        <dbReference type="ARBA" id="ARBA00022692"/>
    </source>
</evidence>
<dbReference type="PROSITE" id="PS50088">
    <property type="entry name" value="ANK_REPEAT"/>
    <property type="match status" value="4"/>
</dbReference>
<gene>
    <name evidence="11" type="ORF">PVL29_026159</name>
</gene>
<feature type="region of interest" description="Disordered" evidence="8">
    <location>
        <begin position="1"/>
        <end position="20"/>
    </location>
</feature>
<evidence type="ECO:0000256" key="4">
    <source>
        <dbReference type="ARBA" id="ARBA00022989"/>
    </source>
</evidence>
<keyword evidence="12" id="KW-1185">Reference proteome</keyword>
<comment type="caution">
    <text evidence="11">The sequence shown here is derived from an EMBL/GenBank/DDBJ whole genome shotgun (WGS) entry which is preliminary data.</text>
</comment>
<keyword evidence="3" id="KW-0677">Repeat</keyword>
<evidence type="ECO:0000313" key="11">
    <source>
        <dbReference type="EMBL" id="KAJ9672811.1"/>
    </source>
</evidence>
<dbReference type="PANTHER" id="PTHR24186:SF53">
    <property type="entry name" value="PGG DOMAIN-CONTAINING PROTEIN"/>
    <property type="match status" value="1"/>
</dbReference>
<feature type="transmembrane region" description="Helical" evidence="9">
    <location>
        <begin position="557"/>
        <end position="584"/>
    </location>
</feature>
<evidence type="ECO:0000256" key="7">
    <source>
        <dbReference type="PROSITE-ProRule" id="PRU00023"/>
    </source>
</evidence>